<feature type="signal peptide" evidence="3">
    <location>
        <begin position="1"/>
        <end position="20"/>
    </location>
</feature>
<protein>
    <recommendedName>
        <fullName evidence="4">DUF2207 domain-containing protein</fullName>
    </recommendedName>
</protein>
<dbReference type="STRING" id="1205910.B005_1937"/>
<evidence type="ECO:0000259" key="4">
    <source>
        <dbReference type="Pfam" id="PF09972"/>
    </source>
</evidence>
<feature type="transmembrane region" description="Helical" evidence="2">
    <location>
        <begin position="390"/>
        <end position="410"/>
    </location>
</feature>
<sequence>MLTALLFTVTSLASSAPASANSLLGDGITRYHTEAEIREDGTVEVTESITYDFGYRPSAGISRHIPVDLGSGPLRSRHVEVRDLEVRSPTGAETTLDFEGVEDGEHLVLIGLEDSPETHVTKEQTYEISYTLVGAIVERRGHDEFHWNFVGTEWDVPKDDVSVEITAPEISDLSCHRKVEGEEEGDRSCHGFEHDGTTAVVSPSFLSEDEGMAVTVSLPSGALDTSAVLTELNDFWRPALWSGSLALLMLVLAIACPMYRALAETRARRRMPDLPRDLHPLTAYSMLHDRVRVSRAALILLALSEEKGRMVSEPAPEAPGGRLFHLRIDEPNPARGRAEERLLHKVFESGRTIGLDTLVSSLDRSAGRELFKATIAERRGFMKLTDPERWTTFIVTVIVLAGVFVCLLVGELVELSISGEATAGLGPILLATPFMMIGLWRGKTFSRFTATGRHLRDLLDQARKAVLDRGPNSTAAVPSFELALGGVDTREVPRERRRTLVSPFHYRDPSSVAWWDARLLSSMGSEAPSGPRRGWVFSSHHPSSFHSSGGSGGFGGGGGGGGGGGRR</sequence>
<feature type="domain" description="DUF2207" evidence="4">
    <location>
        <begin position="28"/>
        <end position="182"/>
    </location>
</feature>
<accession>J7LGN9</accession>
<evidence type="ECO:0000313" key="5">
    <source>
        <dbReference type="EMBL" id="AFR10044.1"/>
    </source>
</evidence>
<feature type="compositionally biased region" description="Gly residues" evidence="1">
    <location>
        <begin position="549"/>
        <end position="567"/>
    </location>
</feature>
<dbReference type="Pfam" id="PF09972">
    <property type="entry name" value="DUF2207"/>
    <property type="match status" value="1"/>
</dbReference>
<keyword evidence="3" id="KW-0732">Signal</keyword>
<dbReference type="InterPro" id="IPR018702">
    <property type="entry name" value="DUF2207"/>
</dbReference>
<keyword evidence="2" id="KW-0472">Membrane</keyword>
<dbReference type="OrthoDB" id="143710at2"/>
<reference evidence="5 6" key="1">
    <citation type="journal article" date="2012" name="J. Bacteriol.">
        <title>Whole-Genome Sequence of Nocardiopsis alba Strain ATCC BAA-2165, Associated with Honeybees.</title>
        <authorList>
            <person name="Qiao J."/>
            <person name="Chen L."/>
            <person name="Li Y."/>
            <person name="Wang J."/>
            <person name="Zhang W."/>
            <person name="Chen S."/>
        </authorList>
    </citation>
    <scope>NUCLEOTIDE SEQUENCE [LARGE SCALE GENOMIC DNA]</scope>
    <source>
        <strain evidence="6">ATCC BAA-2165 / BE74</strain>
    </source>
</reference>
<feature type="transmembrane region" description="Helical" evidence="2">
    <location>
        <begin position="239"/>
        <end position="262"/>
    </location>
</feature>
<dbReference type="PATRIC" id="fig|1205910.3.peg.1830"/>
<keyword evidence="2" id="KW-0812">Transmembrane</keyword>
<dbReference type="eggNOG" id="COG4907">
    <property type="taxonomic scope" value="Bacteria"/>
</dbReference>
<reference evidence="6" key="2">
    <citation type="submission" date="2012-08" db="EMBL/GenBank/DDBJ databases">
        <title>Whole-genome sequence of Nocardiopsis alba strain ATCC BAA-2165 associated with honeybees.</title>
        <authorList>
            <person name="Qiao J."/>
            <person name="Chen L."/>
            <person name="Li Y."/>
            <person name="Wang J."/>
            <person name="Zhang W."/>
            <person name="Chen S."/>
        </authorList>
    </citation>
    <scope>NUCLEOTIDE SEQUENCE [LARGE SCALE GENOMIC DNA]</scope>
    <source>
        <strain evidence="6">ATCC BAA-2165 / BE74</strain>
    </source>
</reference>
<feature type="compositionally biased region" description="Low complexity" evidence="1">
    <location>
        <begin position="537"/>
        <end position="548"/>
    </location>
</feature>
<feature type="region of interest" description="Disordered" evidence="1">
    <location>
        <begin position="530"/>
        <end position="567"/>
    </location>
</feature>
<gene>
    <name evidence="5" type="ordered locus">B005_1937</name>
</gene>
<keyword evidence="2" id="KW-1133">Transmembrane helix</keyword>
<feature type="transmembrane region" description="Helical" evidence="2">
    <location>
        <begin position="422"/>
        <end position="440"/>
    </location>
</feature>
<evidence type="ECO:0000256" key="1">
    <source>
        <dbReference type="SAM" id="MobiDB-lite"/>
    </source>
</evidence>
<dbReference type="EMBL" id="CP003788">
    <property type="protein sequence ID" value="AFR10044.1"/>
    <property type="molecule type" value="Genomic_DNA"/>
</dbReference>
<dbReference type="Proteomes" id="UP000003779">
    <property type="component" value="Chromosome"/>
</dbReference>
<evidence type="ECO:0000256" key="2">
    <source>
        <dbReference type="SAM" id="Phobius"/>
    </source>
</evidence>
<proteinExistence type="predicted"/>
<evidence type="ECO:0000313" key="6">
    <source>
        <dbReference type="Proteomes" id="UP000003779"/>
    </source>
</evidence>
<feature type="chain" id="PRO_5003795204" description="DUF2207 domain-containing protein" evidence="3">
    <location>
        <begin position="21"/>
        <end position="567"/>
    </location>
</feature>
<organism evidence="5 6">
    <name type="scientific">Nocardiopsis alba (strain ATCC BAA-2165 / BE74)</name>
    <dbReference type="NCBI Taxonomy" id="1205910"/>
    <lineage>
        <taxon>Bacteria</taxon>
        <taxon>Bacillati</taxon>
        <taxon>Actinomycetota</taxon>
        <taxon>Actinomycetes</taxon>
        <taxon>Streptosporangiales</taxon>
        <taxon>Nocardiopsidaceae</taxon>
        <taxon>Nocardiopsis</taxon>
    </lineage>
</organism>
<dbReference type="KEGG" id="nal:B005_1937"/>
<dbReference type="HOGENOM" id="CLU_480465_0_0_11"/>
<name>J7LGN9_NOCAA</name>
<dbReference type="RefSeq" id="WP_014912498.1">
    <property type="nucleotide sequence ID" value="NC_018524.1"/>
</dbReference>
<evidence type="ECO:0000256" key="3">
    <source>
        <dbReference type="SAM" id="SignalP"/>
    </source>
</evidence>
<dbReference type="AlphaFoldDB" id="J7LGN9"/>